<feature type="chain" id="PRO_5043131765" evidence="1">
    <location>
        <begin position="21"/>
        <end position="90"/>
    </location>
</feature>
<keyword evidence="1" id="KW-0732">Signal</keyword>
<gene>
    <name evidence="2" type="ORF">HNAJ_LOCUS4248</name>
</gene>
<dbReference type="OrthoDB" id="6273758at2759"/>
<evidence type="ECO:0000313" key="3">
    <source>
        <dbReference type="Proteomes" id="UP000278807"/>
    </source>
</evidence>
<sequence length="90" mass="10449">MRPFVLAAITLVAFLAVTKAEEDTPDMYTKQMLKRFGELKEFFKSDPAGKKMTKVFHEILDFFKIVRKKAKSAIKEYAKKLVNDDEKDDD</sequence>
<dbReference type="Pfam" id="PF05596">
    <property type="entry name" value="Taeniidae_ag"/>
    <property type="match status" value="1"/>
</dbReference>
<protein>
    <submittedName>
        <fullName evidence="4">Antigen B</fullName>
    </submittedName>
</protein>
<name>A0A0R3TB11_RODNA</name>
<evidence type="ECO:0000313" key="2">
    <source>
        <dbReference type="EMBL" id="VDO00108.1"/>
    </source>
</evidence>
<dbReference type="SUPFAM" id="SSF101447">
    <property type="entry name" value="Formin homology 2 domain (FH2 domain)"/>
    <property type="match status" value="1"/>
</dbReference>
<dbReference type="InterPro" id="IPR008860">
    <property type="entry name" value="Taeniidae_ag"/>
</dbReference>
<organism evidence="4">
    <name type="scientific">Rodentolepis nana</name>
    <name type="common">Dwarf tapeworm</name>
    <name type="synonym">Hymenolepis nana</name>
    <dbReference type="NCBI Taxonomy" id="102285"/>
    <lineage>
        <taxon>Eukaryota</taxon>
        <taxon>Metazoa</taxon>
        <taxon>Spiralia</taxon>
        <taxon>Lophotrochozoa</taxon>
        <taxon>Platyhelminthes</taxon>
        <taxon>Cestoda</taxon>
        <taxon>Eucestoda</taxon>
        <taxon>Cyclophyllidea</taxon>
        <taxon>Hymenolepididae</taxon>
        <taxon>Rodentolepis</taxon>
    </lineage>
</organism>
<dbReference type="Proteomes" id="UP000278807">
    <property type="component" value="Unassembled WGS sequence"/>
</dbReference>
<reference evidence="4" key="1">
    <citation type="submission" date="2017-02" db="UniProtKB">
        <authorList>
            <consortium name="WormBaseParasite"/>
        </authorList>
    </citation>
    <scope>IDENTIFICATION</scope>
</reference>
<dbReference type="AlphaFoldDB" id="A0A0R3TB11"/>
<proteinExistence type="predicted"/>
<evidence type="ECO:0000256" key="1">
    <source>
        <dbReference type="SAM" id="SignalP"/>
    </source>
</evidence>
<evidence type="ECO:0000313" key="4">
    <source>
        <dbReference type="WBParaSite" id="HNAJ_0000425001-mRNA-1"/>
    </source>
</evidence>
<dbReference type="WBParaSite" id="HNAJ_0000425001-mRNA-1">
    <property type="protein sequence ID" value="HNAJ_0000425001-mRNA-1"/>
    <property type="gene ID" value="HNAJ_0000425001"/>
</dbReference>
<reference evidence="2 3" key="2">
    <citation type="submission" date="2018-11" db="EMBL/GenBank/DDBJ databases">
        <authorList>
            <consortium name="Pathogen Informatics"/>
        </authorList>
    </citation>
    <scope>NUCLEOTIDE SEQUENCE [LARGE SCALE GENOMIC DNA]</scope>
</reference>
<keyword evidence="3" id="KW-1185">Reference proteome</keyword>
<dbReference type="EMBL" id="UZAE01002861">
    <property type="protein sequence ID" value="VDO00108.1"/>
    <property type="molecule type" value="Genomic_DNA"/>
</dbReference>
<accession>A0A0R3TB11</accession>
<feature type="signal peptide" evidence="1">
    <location>
        <begin position="1"/>
        <end position="20"/>
    </location>
</feature>